<dbReference type="PANTHER" id="PTHR24148:SF73">
    <property type="entry name" value="HET DOMAIN PROTEIN (AFU_ORTHOLOGUE AFUA_8G01020)"/>
    <property type="match status" value="1"/>
</dbReference>
<evidence type="ECO:0000313" key="2">
    <source>
        <dbReference type="EMBL" id="MDI1485312.1"/>
    </source>
</evidence>
<dbReference type="PANTHER" id="PTHR24148">
    <property type="entry name" value="ANKYRIN REPEAT DOMAIN-CONTAINING PROTEIN 39 HOMOLOG-RELATED"/>
    <property type="match status" value="1"/>
</dbReference>
<keyword evidence="3" id="KW-1185">Reference proteome</keyword>
<proteinExistence type="predicted"/>
<name>A0AA43TV35_9LECA</name>
<sequence>MRVILARFQTFWLRPRFIRHYSSRTNQAQISRANLIGFTKKVFNNWRTTPTYIRRSVWVLIGFHLSFQLLKSELNPEQVWAEEYEAIDRAARKIKLLTLEPGQPSDDIVCSIRYSPLDGNSKYEALSYVWGDADFTSPIICNDEERQITTNLAVALRHLRDFDEPRTIWIDALCIDQENPNERSEQVRMMGDIYSRADRVLIWLGPEGQETGPALLALQQLEHYFYGQYDRYPSISDDSSSMGSLRFSARDPAADNPLNVDWQSLANFLTRPWFQRLWVVQEAAKAKAAVLICGHHAFKWESFCDVLRDINRYSLDAYFLPEEGKQPLQNVITVGRVRADQTLEQRSLTLYQLYTRACGFSCTDPRDRVFALLGLANDVKAEDWELNPDYTIRVEEVYKRCAIWNILRRKNATRISTNTMANPYAFNASKNTRIRAYLSDDNSVLHVAGKEIDTITVTGRTTDEITDLKSKRKIDYDGFIDQKISLRHRMGLQWARYVDWIERTPNADITSLLRQRKASTLPEELRSRWRRLAYWLAEGWSLAQLAAPEVSPDQRVIMWRQFIGDLTYRAFKAPGQHAGSFRQLIGFLRDSEQSPAELLFPPSKSTRDFGNAFESWSSNRRFCKTAGGRIGCVPRDAAAGDVICIVYGGRVPYLLRPIGNGTYNLIGDCYIHGIMDGECMKMKNIGQRTFALW</sequence>
<dbReference type="Proteomes" id="UP001161017">
    <property type="component" value="Unassembled WGS sequence"/>
</dbReference>
<comment type="caution">
    <text evidence="2">The sequence shown here is derived from an EMBL/GenBank/DDBJ whole genome shotgun (WGS) entry which is preliminary data.</text>
</comment>
<dbReference type="EMBL" id="JAPUFD010000001">
    <property type="protein sequence ID" value="MDI1485312.1"/>
    <property type="molecule type" value="Genomic_DNA"/>
</dbReference>
<dbReference type="InterPro" id="IPR010730">
    <property type="entry name" value="HET"/>
</dbReference>
<reference evidence="2" key="1">
    <citation type="journal article" date="2023" name="Genome Biol. Evol.">
        <title>First Whole Genome Sequence and Flow Cytometry Genome Size Data for the Lichen-Forming Fungus Ramalina farinacea (Ascomycota).</title>
        <authorList>
            <person name="Llewellyn T."/>
            <person name="Mian S."/>
            <person name="Hill R."/>
            <person name="Leitch I.J."/>
            <person name="Gaya E."/>
        </authorList>
    </citation>
    <scope>NUCLEOTIDE SEQUENCE</scope>
    <source>
        <strain evidence="2">LIQ254RAFAR</strain>
    </source>
</reference>
<organism evidence="2 3">
    <name type="scientific">Ramalina farinacea</name>
    <dbReference type="NCBI Taxonomy" id="258253"/>
    <lineage>
        <taxon>Eukaryota</taxon>
        <taxon>Fungi</taxon>
        <taxon>Dikarya</taxon>
        <taxon>Ascomycota</taxon>
        <taxon>Pezizomycotina</taxon>
        <taxon>Lecanoromycetes</taxon>
        <taxon>OSLEUM clade</taxon>
        <taxon>Lecanoromycetidae</taxon>
        <taxon>Lecanorales</taxon>
        <taxon>Lecanorineae</taxon>
        <taxon>Ramalinaceae</taxon>
        <taxon>Ramalina</taxon>
    </lineage>
</organism>
<dbReference type="AlphaFoldDB" id="A0AA43TV35"/>
<feature type="domain" description="Heterokaryon incompatibility" evidence="1">
    <location>
        <begin position="123"/>
        <end position="282"/>
    </location>
</feature>
<dbReference type="Pfam" id="PF26639">
    <property type="entry name" value="Het-6_barrel"/>
    <property type="match status" value="1"/>
</dbReference>
<accession>A0AA43TV35</accession>
<evidence type="ECO:0000259" key="1">
    <source>
        <dbReference type="Pfam" id="PF06985"/>
    </source>
</evidence>
<gene>
    <name evidence="2" type="ORF">OHK93_000449</name>
</gene>
<evidence type="ECO:0000313" key="3">
    <source>
        <dbReference type="Proteomes" id="UP001161017"/>
    </source>
</evidence>
<protein>
    <recommendedName>
        <fullName evidence="1">Heterokaryon incompatibility domain-containing protein</fullName>
    </recommendedName>
</protein>
<dbReference type="Pfam" id="PF06985">
    <property type="entry name" value="HET"/>
    <property type="match status" value="1"/>
</dbReference>
<dbReference type="InterPro" id="IPR052895">
    <property type="entry name" value="HetReg/Transcr_Mod"/>
</dbReference>